<proteinExistence type="predicted"/>
<feature type="transmembrane region" description="Helical" evidence="7">
    <location>
        <begin position="57"/>
        <end position="80"/>
    </location>
</feature>
<keyword evidence="3 7" id="KW-0812">Transmembrane</keyword>
<evidence type="ECO:0000256" key="5">
    <source>
        <dbReference type="ARBA" id="ARBA00022989"/>
    </source>
</evidence>
<dbReference type="Pfam" id="PF01569">
    <property type="entry name" value="PAP2"/>
    <property type="match status" value="1"/>
</dbReference>
<evidence type="ECO:0000256" key="3">
    <source>
        <dbReference type="ARBA" id="ARBA00022692"/>
    </source>
</evidence>
<keyword evidence="2" id="KW-1003">Cell membrane</keyword>
<evidence type="ECO:0000256" key="7">
    <source>
        <dbReference type="SAM" id="Phobius"/>
    </source>
</evidence>
<keyword evidence="4" id="KW-0378">Hydrolase</keyword>
<protein>
    <submittedName>
        <fullName evidence="9">Phosphatase PAP2 family protein</fullName>
    </submittedName>
</protein>
<name>A0ABN1JR17_9CLOT</name>
<feature type="transmembrane region" description="Helical" evidence="7">
    <location>
        <begin position="102"/>
        <end position="123"/>
    </location>
</feature>
<keyword evidence="10" id="KW-1185">Reference proteome</keyword>
<dbReference type="InterPro" id="IPR000326">
    <property type="entry name" value="PAP2/HPO"/>
</dbReference>
<dbReference type="PANTHER" id="PTHR14969:SF62">
    <property type="entry name" value="DECAPRENYLPHOSPHORYL-5-PHOSPHORIBOSE PHOSPHATASE RV3807C-RELATED"/>
    <property type="match status" value="1"/>
</dbReference>
<dbReference type="Proteomes" id="UP001501510">
    <property type="component" value="Unassembled WGS sequence"/>
</dbReference>
<keyword evidence="6 7" id="KW-0472">Membrane</keyword>
<organism evidence="9 10">
    <name type="scientific">Clostridium oceanicum</name>
    <dbReference type="NCBI Taxonomy" id="1543"/>
    <lineage>
        <taxon>Bacteria</taxon>
        <taxon>Bacillati</taxon>
        <taxon>Bacillota</taxon>
        <taxon>Clostridia</taxon>
        <taxon>Eubacteriales</taxon>
        <taxon>Clostridiaceae</taxon>
        <taxon>Clostridium</taxon>
    </lineage>
</organism>
<feature type="transmembrane region" description="Helical" evidence="7">
    <location>
        <begin position="152"/>
        <end position="170"/>
    </location>
</feature>
<evidence type="ECO:0000313" key="10">
    <source>
        <dbReference type="Proteomes" id="UP001501510"/>
    </source>
</evidence>
<evidence type="ECO:0000256" key="4">
    <source>
        <dbReference type="ARBA" id="ARBA00022801"/>
    </source>
</evidence>
<evidence type="ECO:0000313" key="9">
    <source>
        <dbReference type="EMBL" id="GAA0744870.1"/>
    </source>
</evidence>
<dbReference type="InterPro" id="IPR036938">
    <property type="entry name" value="PAP2/HPO_sf"/>
</dbReference>
<comment type="caution">
    <text evidence="9">The sequence shown here is derived from an EMBL/GenBank/DDBJ whole genome shotgun (WGS) entry which is preliminary data.</text>
</comment>
<sequence length="180" mass="20601">MSFIQNIDLDILKFIQNNIRSSFLDNIVPIITKLGNVGIIWIVIAIILLFMKKYRKVGVLMLIALIFTHLIGTVIIKNIVRRPRPFTLMNNFQLLIKKPGEFSFPSGHSSTAFASATILGYYIKKIRIPIFILAFLIAFSRLYLFVHYPSDVLVGAILGIICSFIVIKIYNKKFNYINKC</sequence>
<feature type="transmembrane region" description="Helical" evidence="7">
    <location>
        <begin position="130"/>
        <end position="146"/>
    </location>
</feature>
<dbReference type="SUPFAM" id="SSF48317">
    <property type="entry name" value="Acid phosphatase/Vanadium-dependent haloperoxidase"/>
    <property type="match status" value="1"/>
</dbReference>
<evidence type="ECO:0000256" key="2">
    <source>
        <dbReference type="ARBA" id="ARBA00022475"/>
    </source>
</evidence>
<dbReference type="Gene3D" id="1.20.144.10">
    <property type="entry name" value="Phosphatidic acid phosphatase type 2/haloperoxidase"/>
    <property type="match status" value="1"/>
</dbReference>
<accession>A0ABN1JR17</accession>
<comment type="subcellular location">
    <subcellularLocation>
        <location evidence="1">Cell membrane</location>
        <topology evidence="1">Multi-pass membrane protein</topology>
    </subcellularLocation>
</comment>
<feature type="transmembrane region" description="Helical" evidence="7">
    <location>
        <begin position="30"/>
        <end position="50"/>
    </location>
</feature>
<evidence type="ECO:0000256" key="6">
    <source>
        <dbReference type="ARBA" id="ARBA00023136"/>
    </source>
</evidence>
<dbReference type="PANTHER" id="PTHR14969">
    <property type="entry name" value="SPHINGOSINE-1-PHOSPHATE PHOSPHOHYDROLASE"/>
    <property type="match status" value="1"/>
</dbReference>
<dbReference type="CDD" id="cd03392">
    <property type="entry name" value="PAP2_like_2"/>
    <property type="match status" value="1"/>
</dbReference>
<feature type="domain" description="Phosphatidic acid phosphatase type 2/haloperoxidase" evidence="8">
    <location>
        <begin position="59"/>
        <end position="167"/>
    </location>
</feature>
<evidence type="ECO:0000259" key="8">
    <source>
        <dbReference type="SMART" id="SM00014"/>
    </source>
</evidence>
<reference evidence="9 10" key="1">
    <citation type="journal article" date="2019" name="Int. J. Syst. Evol. Microbiol.">
        <title>The Global Catalogue of Microorganisms (GCM) 10K type strain sequencing project: providing services to taxonomists for standard genome sequencing and annotation.</title>
        <authorList>
            <consortium name="The Broad Institute Genomics Platform"/>
            <consortium name="The Broad Institute Genome Sequencing Center for Infectious Disease"/>
            <person name="Wu L."/>
            <person name="Ma J."/>
        </authorList>
    </citation>
    <scope>NUCLEOTIDE SEQUENCE [LARGE SCALE GENOMIC DNA]</scope>
    <source>
        <strain evidence="9 10">JCM 1407</strain>
    </source>
</reference>
<dbReference type="SMART" id="SM00014">
    <property type="entry name" value="acidPPc"/>
    <property type="match status" value="1"/>
</dbReference>
<dbReference type="RefSeq" id="WP_343762865.1">
    <property type="nucleotide sequence ID" value="NZ_BAAACG010000013.1"/>
</dbReference>
<gene>
    <name evidence="9" type="ORF">GCM10008906_30400</name>
</gene>
<dbReference type="EMBL" id="BAAACG010000013">
    <property type="protein sequence ID" value="GAA0744870.1"/>
    <property type="molecule type" value="Genomic_DNA"/>
</dbReference>
<evidence type="ECO:0000256" key="1">
    <source>
        <dbReference type="ARBA" id="ARBA00004651"/>
    </source>
</evidence>
<keyword evidence="5 7" id="KW-1133">Transmembrane helix</keyword>